<organism evidence="2 3">
    <name type="scientific">Legionella donaldsonii</name>
    <dbReference type="NCBI Taxonomy" id="45060"/>
    <lineage>
        <taxon>Bacteria</taxon>
        <taxon>Pseudomonadati</taxon>
        <taxon>Pseudomonadota</taxon>
        <taxon>Gammaproteobacteria</taxon>
        <taxon>Legionellales</taxon>
        <taxon>Legionellaceae</taxon>
        <taxon>Legionella</taxon>
    </lineage>
</organism>
<evidence type="ECO:0000313" key="3">
    <source>
        <dbReference type="Proteomes" id="UP000254677"/>
    </source>
</evidence>
<accession>A0A378J1F0</accession>
<evidence type="ECO:0000256" key="1">
    <source>
        <dbReference type="SAM" id="MobiDB-lite"/>
    </source>
</evidence>
<feature type="region of interest" description="Disordered" evidence="1">
    <location>
        <begin position="1"/>
        <end position="21"/>
    </location>
</feature>
<gene>
    <name evidence="2" type="ORF">NCTC13292_00473</name>
</gene>
<dbReference type="AlphaFoldDB" id="A0A378J1F0"/>
<protein>
    <submittedName>
        <fullName evidence="2">Uncharacterized protein</fullName>
    </submittedName>
</protein>
<dbReference type="Proteomes" id="UP000254677">
    <property type="component" value="Unassembled WGS sequence"/>
</dbReference>
<reference evidence="2 3" key="1">
    <citation type="submission" date="2018-06" db="EMBL/GenBank/DDBJ databases">
        <authorList>
            <consortium name="Pathogen Informatics"/>
            <person name="Doyle S."/>
        </authorList>
    </citation>
    <scope>NUCLEOTIDE SEQUENCE [LARGE SCALE GENOMIC DNA]</scope>
    <source>
        <strain evidence="2 3">NCTC13292</strain>
    </source>
</reference>
<proteinExistence type="predicted"/>
<keyword evidence="3" id="KW-1185">Reference proteome</keyword>
<sequence>MDPGRDAKSKRSLGGGLQGRKPGFTLFHPGYLLSPSQATYLKIAHTLGGSYISLGKIP</sequence>
<evidence type="ECO:0000313" key="2">
    <source>
        <dbReference type="EMBL" id="STX40747.1"/>
    </source>
</evidence>
<dbReference type="EMBL" id="UGOA01000001">
    <property type="protein sequence ID" value="STX40747.1"/>
    <property type="molecule type" value="Genomic_DNA"/>
</dbReference>
<name>A0A378J1F0_9GAMM</name>